<name>A0A3N1KUQ8_9PROT</name>
<keyword evidence="4" id="KW-1003">Cell membrane</keyword>
<evidence type="ECO:0000256" key="5">
    <source>
        <dbReference type="ARBA" id="ARBA00022692"/>
    </source>
</evidence>
<feature type="transmembrane region" description="Helical" evidence="8">
    <location>
        <begin position="266"/>
        <end position="287"/>
    </location>
</feature>
<evidence type="ECO:0000259" key="9">
    <source>
        <dbReference type="PROSITE" id="PS50928"/>
    </source>
</evidence>
<keyword evidence="11" id="KW-1185">Reference proteome</keyword>
<dbReference type="Proteomes" id="UP000278222">
    <property type="component" value="Unassembled WGS sequence"/>
</dbReference>
<dbReference type="GO" id="GO:0005886">
    <property type="term" value="C:plasma membrane"/>
    <property type="evidence" value="ECO:0007669"/>
    <property type="project" value="UniProtKB-SubCell"/>
</dbReference>
<sequence length="295" mass="32157">MSRPRRDGAFARLTLLLPYGWLLLFLLVPFLIVVGVSLSTKELGTPPFVPPVTFAGGVPRLAPDFGNYAYLLDDPLYVLAYLNSLKVALLSTVACLLLGYPMAYGIVRAPARWRPLLLTLVILPFWTSFLIRVYAWIGILAPNGILNNLLLGLGWIGEPLVLLSTEPAVILGIVYSYLPFMILPLYATLERLDPALMEAAADLGCRPVAAFLRVTLPLSLPGMLAGSMLVFVPAVGEFVIPDLLGGTDTLMIGKVVWDEFFSNTDWPVASAVATALLVVLILPLLLLQRFQGRQP</sequence>
<dbReference type="Gene3D" id="1.10.3720.10">
    <property type="entry name" value="MetI-like"/>
    <property type="match status" value="1"/>
</dbReference>
<dbReference type="EMBL" id="RJKX01000016">
    <property type="protein sequence ID" value="ROP83724.1"/>
    <property type="molecule type" value="Genomic_DNA"/>
</dbReference>
<feature type="transmembrane region" description="Helical" evidence="8">
    <location>
        <begin position="210"/>
        <end position="235"/>
    </location>
</feature>
<evidence type="ECO:0000313" key="11">
    <source>
        <dbReference type="Proteomes" id="UP000278222"/>
    </source>
</evidence>
<dbReference type="InterPro" id="IPR035906">
    <property type="entry name" value="MetI-like_sf"/>
</dbReference>
<evidence type="ECO:0000256" key="6">
    <source>
        <dbReference type="ARBA" id="ARBA00022989"/>
    </source>
</evidence>
<comment type="similarity">
    <text evidence="2">Belongs to the binding-protein-dependent transport system permease family. CysTW subfamily.</text>
</comment>
<dbReference type="InterPro" id="IPR000515">
    <property type="entry name" value="MetI-like"/>
</dbReference>
<evidence type="ECO:0000256" key="1">
    <source>
        <dbReference type="ARBA" id="ARBA00004651"/>
    </source>
</evidence>
<dbReference type="AlphaFoldDB" id="A0A3N1KUQ8"/>
<dbReference type="Pfam" id="PF00528">
    <property type="entry name" value="BPD_transp_1"/>
    <property type="match status" value="1"/>
</dbReference>
<dbReference type="PROSITE" id="PS50928">
    <property type="entry name" value="ABC_TM1"/>
    <property type="match status" value="1"/>
</dbReference>
<evidence type="ECO:0000256" key="2">
    <source>
        <dbReference type="ARBA" id="ARBA00007069"/>
    </source>
</evidence>
<dbReference type="GO" id="GO:0055085">
    <property type="term" value="P:transmembrane transport"/>
    <property type="evidence" value="ECO:0007669"/>
    <property type="project" value="InterPro"/>
</dbReference>
<keyword evidence="7 8" id="KW-0472">Membrane</keyword>
<dbReference type="PANTHER" id="PTHR42929:SF3">
    <property type="entry name" value="PUTRESCINE TRANSPORT SYSTEM PERMEASE PROTEIN POTH"/>
    <property type="match status" value="1"/>
</dbReference>
<feature type="transmembrane region" description="Helical" evidence="8">
    <location>
        <begin position="78"/>
        <end position="104"/>
    </location>
</feature>
<dbReference type="PANTHER" id="PTHR42929">
    <property type="entry name" value="INNER MEMBRANE ABC TRANSPORTER PERMEASE PROTEIN YDCU-RELATED-RELATED"/>
    <property type="match status" value="1"/>
</dbReference>
<accession>A0A3N1KUQ8</accession>
<evidence type="ECO:0000313" key="10">
    <source>
        <dbReference type="EMBL" id="ROP83724.1"/>
    </source>
</evidence>
<evidence type="ECO:0000256" key="7">
    <source>
        <dbReference type="ARBA" id="ARBA00023136"/>
    </source>
</evidence>
<feature type="domain" description="ABC transmembrane type-1" evidence="9">
    <location>
        <begin position="81"/>
        <end position="287"/>
    </location>
</feature>
<feature type="transmembrane region" description="Helical" evidence="8">
    <location>
        <begin position="21"/>
        <end position="40"/>
    </location>
</feature>
<comment type="caution">
    <text evidence="10">The sequence shown here is derived from an EMBL/GenBank/DDBJ whole genome shotgun (WGS) entry which is preliminary data.</text>
</comment>
<evidence type="ECO:0000256" key="4">
    <source>
        <dbReference type="ARBA" id="ARBA00022475"/>
    </source>
</evidence>
<feature type="transmembrane region" description="Helical" evidence="8">
    <location>
        <begin position="168"/>
        <end position="189"/>
    </location>
</feature>
<comment type="subcellular location">
    <subcellularLocation>
        <location evidence="1 8">Cell membrane</location>
        <topology evidence="1 8">Multi-pass membrane protein</topology>
    </subcellularLocation>
</comment>
<gene>
    <name evidence="10" type="ORF">EDC65_4373</name>
</gene>
<keyword evidence="6 8" id="KW-1133">Transmembrane helix</keyword>
<evidence type="ECO:0000256" key="3">
    <source>
        <dbReference type="ARBA" id="ARBA00022448"/>
    </source>
</evidence>
<feature type="transmembrane region" description="Helical" evidence="8">
    <location>
        <begin position="116"/>
        <end position="137"/>
    </location>
</feature>
<organism evidence="10 11">
    <name type="scientific">Stella humosa</name>
    <dbReference type="NCBI Taxonomy" id="94"/>
    <lineage>
        <taxon>Bacteria</taxon>
        <taxon>Pseudomonadati</taxon>
        <taxon>Pseudomonadota</taxon>
        <taxon>Alphaproteobacteria</taxon>
        <taxon>Rhodospirillales</taxon>
        <taxon>Stellaceae</taxon>
        <taxon>Stella</taxon>
    </lineage>
</organism>
<proteinExistence type="inferred from homology"/>
<protein>
    <submittedName>
        <fullName evidence="10">Putrescine transport system permease protein</fullName>
    </submittedName>
</protein>
<reference evidence="10 11" key="1">
    <citation type="submission" date="2018-11" db="EMBL/GenBank/DDBJ databases">
        <title>Genomic Encyclopedia of Type Strains, Phase IV (KMG-IV): sequencing the most valuable type-strain genomes for metagenomic binning, comparative biology and taxonomic classification.</title>
        <authorList>
            <person name="Goeker M."/>
        </authorList>
    </citation>
    <scope>NUCLEOTIDE SEQUENCE [LARGE SCALE GENOMIC DNA]</scope>
    <source>
        <strain evidence="10 11">DSM 5900</strain>
    </source>
</reference>
<evidence type="ECO:0000256" key="8">
    <source>
        <dbReference type="RuleBase" id="RU363032"/>
    </source>
</evidence>
<keyword evidence="3 8" id="KW-0813">Transport</keyword>
<dbReference type="RefSeq" id="WP_211345488.1">
    <property type="nucleotide sequence ID" value="NZ_RJKX01000016.1"/>
</dbReference>
<keyword evidence="5 8" id="KW-0812">Transmembrane</keyword>
<dbReference type="SUPFAM" id="SSF161098">
    <property type="entry name" value="MetI-like"/>
    <property type="match status" value="1"/>
</dbReference>
<dbReference type="CDD" id="cd06261">
    <property type="entry name" value="TM_PBP2"/>
    <property type="match status" value="1"/>
</dbReference>